<evidence type="ECO:0000313" key="2">
    <source>
        <dbReference type="Proteomes" id="UP000009172"/>
    </source>
</evidence>
<dbReference type="HOGENOM" id="CLU_2135339_0_0_1"/>
<dbReference type="EMBL" id="GG698502">
    <property type="protein sequence ID" value="EGD97478.1"/>
    <property type="molecule type" value="Genomic_DNA"/>
</dbReference>
<keyword evidence="2" id="KW-1185">Reference proteome</keyword>
<accession>F2S1M9</accession>
<reference evidence="2" key="1">
    <citation type="journal article" date="2012" name="MBio">
        <title>Comparative genome analysis of Trichophyton rubrum and related dermatophytes reveals candidate genes involved in infection.</title>
        <authorList>
            <person name="Martinez D.A."/>
            <person name="Oliver B.G."/>
            <person name="Graeser Y."/>
            <person name="Goldberg J.M."/>
            <person name="Li W."/>
            <person name="Martinez-Rossi N.M."/>
            <person name="Monod M."/>
            <person name="Shelest E."/>
            <person name="Barton R.C."/>
            <person name="Birch E."/>
            <person name="Brakhage A.A."/>
            <person name="Chen Z."/>
            <person name="Gurr S.J."/>
            <person name="Heiman D."/>
            <person name="Heitman J."/>
            <person name="Kosti I."/>
            <person name="Rossi A."/>
            <person name="Saif S."/>
            <person name="Samalova M."/>
            <person name="Saunders C.W."/>
            <person name="Shea T."/>
            <person name="Summerbell R.C."/>
            <person name="Xu J."/>
            <person name="Young S."/>
            <person name="Zeng Q."/>
            <person name="Birren B.W."/>
            <person name="Cuomo C.A."/>
            <person name="White T.C."/>
        </authorList>
    </citation>
    <scope>NUCLEOTIDE SEQUENCE [LARGE SCALE GENOMIC DNA]</scope>
    <source>
        <strain evidence="2">CBS 112818</strain>
    </source>
</reference>
<sequence>MELQLAASNGESCLVATKIPTSSTPTTPAKLPVFCSPTARRQQGNTRRFYRLPCVPVRVFRPNIFGSIRAKSLSGGVHKLLIPSYLPAASSTCISKASFHSAAAGRKIFIFLN</sequence>
<proteinExistence type="predicted"/>
<dbReference type="AlphaFoldDB" id="F2S1M9"/>
<name>F2S1M9_TRIT1</name>
<dbReference type="Proteomes" id="UP000009172">
    <property type="component" value="Unassembled WGS sequence"/>
</dbReference>
<gene>
    <name evidence="1" type="ORF">TESG_04886</name>
</gene>
<protein>
    <submittedName>
        <fullName evidence="1">Uncharacterized protein</fullName>
    </submittedName>
</protein>
<evidence type="ECO:0000313" key="1">
    <source>
        <dbReference type="EMBL" id="EGD97478.1"/>
    </source>
</evidence>
<organism evidence="1 2">
    <name type="scientific">Trichophyton tonsurans (strain CBS 112818)</name>
    <name type="common">Scalp ringworm fungus</name>
    <dbReference type="NCBI Taxonomy" id="647933"/>
    <lineage>
        <taxon>Eukaryota</taxon>
        <taxon>Fungi</taxon>
        <taxon>Dikarya</taxon>
        <taxon>Ascomycota</taxon>
        <taxon>Pezizomycotina</taxon>
        <taxon>Eurotiomycetes</taxon>
        <taxon>Eurotiomycetidae</taxon>
        <taxon>Onygenales</taxon>
        <taxon>Arthrodermataceae</taxon>
        <taxon>Trichophyton</taxon>
    </lineage>
</organism>